<proteinExistence type="predicted"/>
<organism evidence="2 3">
    <name type="scientific">Haloarchaeobius litoreus</name>
    <dbReference type="NCBI Taxonomy" id="755306"/>
    <lineage>
        <taxon>Archaea</taxon>
        <taxon>Methanobacteriati</taxon>
        <taxon>Methanobacteriota</taxon>
        <taxon>Stenosarchaea group</taxon>
        <taxon>Halobacteria</taxon>
        <taxon>Halobacteriales</taxon>
        <taxon>Halorubellaceae</taxon>
        <taxon>Haloarchaeobius</taxon>
    </lineage>
</organism>
<gene>
    <name evidence="2" type="ORF">ACFSBL_02265</name>
</gene>
<evidence type="ECO:0000259" key="1">
    <source>
        <dbReference type="Pfam" id="PF15915"/>
    </source>
</evidence>
<evidence type="ECO:0000313" key="2">
    <source>
        <dbReference type="EMBL" id="MFD1644495.1"/>
    </source>
</evidence>
<dbReference type="AlphaFoldDB" id="A0ABD6DGN7"/>
<dbReference type="EMBL" id="JBHUDO010000001">
    <property type="protein sequence ID" value="MFD1644495.1"/>
    <property type="molecule type" value="Genomic_DNA"/>
</dbReference>
<comment type="caution">
    <text evidence="2">The sequence shown here is derived from an EMBL/GenBank/DDBJ whole genome shotgun (WGS) entry which is preliminary data.</text>
</comment>
<feature type="domain" description="Bacterioopsin transcriptional activator GAF and HTH associated" evidence="1">
    <location>
        <begin position="6"/>
        <end position="87"/>
    </location>
</feature>
<name>A0ABD6DGN7_9EURY</name>
<dbReference type="Pfam" id="PF15915">
    <property type="entry name" value="BAT"/>
    <property type="match status" value="1"/>
</dbReference>
<protein>
    <submittedName>
        <fullName evidence="2">Bacterio-opsin activator domain-containing protein</fullName>
    </submittedName>
</protein>
<sequence length="124" mass="13360">METVAEVRLSHDGFVLAETIAAHPNLTVQLTAQAPTPEGDWLLFLTAAGDDAGPLLEALHDDPTVTEPCALSETLDHCVYRVRIVDGIRVSGVLGDPADELDISRRAASERLRRAVGSLLEETF</sequence>
<reference evidence="2 3" key="1">
    <citation type="journal article" date="2019" name="Int. J. Syst. Evol. Microbiol.">
        <title>The Global Catalogue of Microorganisms (GCM) 10K type strain sequencing project: providing services to taxonomists for standard genome sequencing and annotation.</title>
        <authorList>
            <consortium name="The Broad Institute Genomics Platform"/>
            <consortium name="The Broad Institute Genome Sequencing Center for Infectious Disease"/>
            <person name="Wu L."/>
            <person name="Ma J."/>
        </authorList>
    </citation>
    <scope>NUCLEOTIDE SEQUENCE [LARGE SCALE GENOMIC DNA]</scope>
    <source>
        <strain evidence="2 3">CGMCC 1.10390</strain>
    </source>
</reference>
<keyword evidence="3" id="KW-1185">Reference proteome</keyword>
<evidence type="ECO:0000313" key="3">
    <source>
        <dbReference type="Proteomes" id="UP001597034"/>
    </source>
</evidence>
<dbReference type="Proteomes" id="UP001597034">
    <property type="component" value="Unassembled WGS sequence"/>
</dbReference>
<dbReference type="InterPro" id="IPR031803">
    <property type="entry name" value="BAT_GAF/HTH-assoc"/>
</dbReference>
<dbReference type="RefSeq" id="WP_256399764.1">
    <property type="nucleotide sequence ID" value="NZ_JANHJR010000002.1"/>
</dbReference>
<accession>A0ABD6DGN7</accession>